<dbReference type="VEuPathDB" id="FungiDB:An02g09520"/>
<gene>
    <name evidence="1" type="ORF">An02g09520</name>
</gene>
<dbReference type="GeneID" id="84590409"/>
<dbReference type="RefSeq" id="XP_059600053.1">
    <property type="nucleotide sequence ID" value="XM_059746505.1"/>
</dbReference>
<accession>A0AAJ8BM69</accession>
<organism evidence="1">
    <name type="scientific">Aspergillus niger</name>
    <dbReference type="NCBI Taxonomy" id="5061"/>
    <lineage>
        <taxon>Eukaryota</taxon>
        <taxon>Fungi</taxon>
        <taxon>Dikarya</taxon>
        <taxon>Ascomycota</taxon>
        <taxon>Pezizomycotina</taxon>
        <taxon>Eurotiomycetes</taxon>
        <taxon>Eurotiomycetidae</taxon>
        <taxon>Eurotiales</taxon>
        <taxon>Aspergillaceae</taxon>
        <taxon>Aspergillus</taxon>
        <taxon>Aspergillus subgen. Circumdati</taxon>
    </lineage>
</organism>
<reference evidence="1" key="2">
    <citation type="submission" date="2025-08" db="UniProtKB">
        <authorList>
            <consortium name="RefSeq"/>
        </authorList>
    </citation>
    <scope>IDENTIFICATION</scope>
</reference>
<dbReference type="AlphaFoldDB" id="A0AAJ8BM69"/>
<name>A0AAJ8BM69_ASPNG</name>
<reference evidence="1" key="1">
    <citation type="submission" date="2025-02" db="EMBL/GenBank/DDBJ databases">
        <authorList>
            <consortium name="NCBI Genome Project"/>
        </authorList>
    </citation>
    <scope>NUCLEOTIDE SEQUENCE</scope>
</reference>
<proteinExistence type="predicted"/>
<sequence length="65" mass="7100">MLTASVSGIGCRTEITSLKKLDNYFDRRAKGQIFLGRLGNGTVRVQLVRSAPQKQLANYSTIGSL</sequence>
<dbReference type="KEGG" id="ang:An02g09520"/>
<protein>
    <submittedName>
        <fullName evidence="1">Uncharacterized protein</fullName>
    </submittedName>
</protein>
<evidence type="ECO:0000313" key="1">
    <source>
        <dbReference type="RefSeq" id="XP_059600053.1"/>
    </source>
</evidence>